<dbReference type="EMBL" id="JAAKZF010000047">
    <property type="protein sequence ID" value="NGO54263.1"/>
    <property type="molecule type" value="Genomic_DNA"/>
</dbReference>
<feature type="region of interest" description="Disordered" evidence="1">
    <location>
        <begin position="450"/>
        <end position="487"/>
    </location>
</feature>
<feature type="compositionally biased region" description="Polar residues" evidence="1">
    <location>
        <begin position="450"/>
        <end position="466"/>
    </location>
</feature>
<organism evidence="2 3">
    <name type="scientific">Allomesorhizobium camelthorni</name>
    <dbReference type="NCBI Taxonomy" id="475069"/>
    <lineage>
        <taxon>Bacteria</taxon>
        <taxon>Pseudomonadati</taxon>
        <taxon>Pseudomonadota</taxon>
        <taxon>Alphaproteobacteria</taxon>
        <taxon>Hyphomicrobiales</taxon>
        <taxon>Phyllobacteriaceae</taxon>
        <taxon>Allomesorhizobium</taxon>
    </lineage>
</organism>
<evidence type="ECO:0000313" key="2">
    <source>
        <dbReference type="EMBL" id="NGO54263.1"/>
    </source>
</evidence>
<sequence>MLITNVSNATNVYNSANLPQYNSPNPQSAQVWSGPIPSGHTFDRRTPESTPSFDAMMAIYMLEDRAGSFALRDPLPRNFESSMEEFFRNPLELLSPDVGASLDELCRNPLSLLPPNMRAAIEAMDQGPQPSGVASGSVAPAPVKSSRITWNGGSLTEPELQIVAVLNRHKDQCPLSWKSLGDKANDPSTPPDLKAAIEGLQQDPELFYAIGSQGDGRCGGKITAKDLSGFSRHHSQVAEFQDRQAQSYAQNYIPSDSAGNPQPSVMTLSDALRELYRYSENLPKNLSLADFKQIVEGEAKTGKCPPQVIAAAQYFVSHPDEWKQLYGGAIDKVHKEDFLQVASSSMSLTRPELDTIETIKHNQDAFFGSGVLTRDKLASMAQDKSLDPKVQQAAAQLLSDPLLFSLLNNSITGYKTHNKFFDFGGGHTVDSGDVSKKDFARFYDGMSSANRTVQQPKTSVPETTAGQDAASDMMMGRADQPDTKSPKKNGGAFIHTVGDVLKVAAPVLDWAATAVGVFSFVPVLGQVADAVSMTLACEAQAANLLRTAITGGNMKQALQEAGISIGAQAASLVAGPGVKLAIRNGLVKQAMEEAVTAGINLPVSMAQTYADGYLNNLQARLAAEPVQAAGVSNQIGTMPLSQNVA</sequence>
<accession>A0A6G4WJ92</accession>
<dbReference type="AlphaFoldDB" id="A0A6G4WJ92"/>
<protein>
    <submittedName>
        <fullName evidence="2">Nodulation protein NOLX</fullName>
    </submittedName>
</protein>
<comment type="caution">
    <text evidence="2">The sequence shown here is derived from an EMBL/GenBank/DDBJ whole genome shotgun (WGS) entry which is preliminary data.</text>
</comment>
<dbReference type="InterPro" id="IPR008718">
    <property type="entry name" value="NolX"/>
</dbReference>
<dbReference type="Pfam" id="PF05819">
    <property type="entry name" value="NolX"/>
    <property type="match status" value="1"/>
</dbReference>
<name>A0A6G4WJ92_9HYPH</name>
<gene>
    <name evidence="2" type="ORF">G6N73_24520</name>
</gene>
<evidence type="ECO:0000313" key="3">
    <source>
        <dbReference type="Proteomes" id="UP001642900"/>
    </source>
</evidence>
<keyword evidence="3" id="KW-1185">Reference proteome</keyword>
<reference evidence="2 3" key="1">
    <citation type="submission" date="2020-02" db="EMBL/GenBank/DDBJ databases">
        <title>Genome sequence of strain CCNWXJ40-4.</title>
        <authorList>
            <person name="Gao J."/>
            <person name="Sun J."/>
        </authorList>
    </citation>
    <scope>NUCLEOTIDE SEQUENCE [LARGE SCALE GENOMIC DNA]</scope>
    <source>
        <strain evidence="2 3">CCNWXJ 40-4</strain>
    </source>
</reference>
<proteinExistence type="predicted"/>
<evidence type="ECO:0000256" key="1">
    <source>
        <dbReference type="SAM" id="MobiDB-lite"/>
    </source>
</evidence>
<dbReference type="Proteomes" id="UP001642900">
    <property type="component" value="Unassembled WGS sequence"/>
</dbReference>